<dbReference type="GO" id="GO:0005737">
    <property type="term" value="C:cytoplasm"/>
    <property type="evidence" value="ECO:0007669"/>
    <property type="project" value="TreeGrafter"/>
</dbReference>
<protein>
    <recommendedName>
        <fullName evidence="3">Protein kinase domain-containing protein</fullName>
    </recommendedName>
</protein>
<evidence type="ECO:0000313" key="2">
    <source>
        <dbReference type="Proteomes" id="UP000719766"/>
    </source>
</evidence>
<evidence type="ECO:0000313" key="1">
    <source>
        <dbReference type="EMBL" id="KAG1786797.1"/>
    </source>
</evidence>
<dbReference type="Gene3D" id="3.30.200.20">
    <property type="entry name" value="Phosphorylase Kinase, domain 1"/>
    <property type="match status" value="1"/>
</dbReference>
<dbReference type="PANTHER" id="PTHR12984:SF3">
    <property type="entry name" value="N-TERMINAL KINASE-LIKE PROTEIN"/>
    <property type="match status" value="1"/>
</dbReference>
<comment type="caution">
    <text evidence="1">The sequence shown here is derived from an EMBL/GenBank/DDBJ whole genome shotgun (WGS) entry which is preliminary data.</text>
</comment>
<proteinExistence type="predicted"/>
<dbReference type="EMBL" id="JABBWE010000088">
    <property type="protein sequence ID" value="KAG1786797.1"/>
    <property type="molecule type" value="Genomic_DNA"/>
</dbReference>
<evidence type="ECO:0008006" key="3">
    <source>
        <dbReference type="Google" id="ProtNLM"/>
    </source>
</evidence>
<dbReference type="RefSeq" id="XP_041154206.1">
    <property type="nucleotide sequence ID" value="XM_041298726.1"/>
</dbReference>
<dbReference type="Proteomes" id="UP000719766">
    <property type="component" value="Unassembled WGS sequence"/>
</dbReference>
<dbReference type="OrthoDB" id="2675418at2759"/>
<dbReference type="GeneID" id="64592490"/>
<accession>A0A9P7DC34</accession>
<keyword evidence="2" id="KW-1185">Reference proteome</keyword>
<reference evidence="1" key="1">
    <citation type="journal article" date="2020" name="New Phytol.">
        <title>Comparative genomics reveals dynamic genome evolution in host specialist ectomycorrhizal fungi.</title>
        <authorList>
            <person name="Lofgren L.A."/>
            <person name="Nguyen N.H."/>
            <person name="Vilgalys R."/>
            <person name="Ruytinx J."/>
            <person name="Liao H.L."/>
            <person name="Branco S."/>
            <person name="Kuo A."/>
            <person name="LaButti K."/>
            <person name="Lipzen A."/>
            <person name="Andreopoulos W."/>
            <person name="Pangilinan J."/>
            <person name="Riley R."/>
            <person name="Hundley H."/>
            <person name="Na H."/>
            <person name="Barry K."/>
            <person name="Grigoriev I.V."/>
            <person name="Stajich J.E."/>
            <person name="Kennedy P.G."/>
        </authorList>
    </citation>
    <scope>NUCLEOTIDE SEQUENCE</scope>
    <source>
        <strain evidence="1">S12</strain>
    </source>
</reference>
<dbReference type="AlphaFoldDB" id="A0A9P7DC34"/>
<name>A0A9P7DC34_9AGAM</name>
<gene>
    <name evidence="1" type="ORF">HD556DRAFT_1247784</name>
</gene>
<feature type="non-terminal residue" evidence="1">
    <location>
        <position position="1"/>
    </location>
</feature>
<dbReference type="PANTHER" id="PTHR12984">
    <property type="entry name" value="SCY1-RELATED S/T PROTEIN KINASE-LIKE"/>
    <property type="match status" value="1"/>
</dbReference>
<sequence>LLFEYDLTHPLNKSTIPLARNSLRKLRTIRHPDVLRYIDVVESDSAICITTERVRPLPLALSQSSSNVPREREDWLIWGLHQISVRIVLPVCVQALIADLLS</sequence>
<dbReference type="InterPro" id="IPR051177">
    <property type="entry name" value="CIK-Related_Protein"/>
</dbReference>
<dbReference type="GO" id="GO:0006409">
    <property type="term" value="P:tRNA export from nucleus"/>
    <property type="evidence" value="ECO:0007669"/>
    <property type="project" value="TreeGrafter"/>
</dbReference>
<organism evidence="1 2">
    <name type="scientific">Suillus plorans</name>
    <dbReference type="NCBI Taxonomy" id="116603"/>
    <lineage>
        <taxon>Eukaryota</taxon>
        <taxon>Fungi</taxon>
        <taxon>Dikarya</taxon>
        <taxon>Basidiomycota</taxon>
        <taxon>Agaricomycotina</taxon>
        <taxon>Agaricomycetes</taxon>
        <taxon>Agaricomycetidae</taxon>
        <taxon>Boletales</taxon>
        <taxon>Suillineae</taxon>
        <taxon>Suillaceae</taxon>
        <taxon>Suillus</taxon>
    </lineage>
</organism>